<feature type="non-terminal residue" evidence="4">
    <location>
        <position position="1"/>
    </location>
</feature>
<organism evidence="4 5">
    <name type="scientific">Pterulicium gracile</name>
    <dbReference type="NCBI Taxonomy" id="1884261"/>
    <lineage>
        <taxon>Eukaryota</taxon>
        <taxon>Fungi</taxon>
        <taxon>Dikarya</taxon>
        <taxon>Basidiomycota</taxon>
        <taxon>Agaricomycotina</taxon>
        <taxon>Agaricomycetes</taxon>
        <taxon>Agaricomycetidae</taxon>
        <taxon>Agaricales</taxon>
        <taxon>Pleurotineae</taxon>
        <taxon>Pterulaceae</taxon>
        <taxon>Pterulicium</taxon>
    </lineage>
</organism>
<keyword evidence="2" id="KW-0677">Repeat</keyword>
<evidence type="ECO:0000256" key="3">
    <source>
        <dbReference type="PROSITE-ProRule" id="PRU00221"/>
    </source>
</evidence>
<dbReference type="InterPro" id="IPR015943">
    <property type="entry name" value="WD40/YVTN_repeat-like_dom_sf"/>
</dbReference>
<feature type="repeat" description="WD" evidence="3">
    <location>
        <begin position="1"/>
        <end position="32"/>
    </location>
</feature>
<proteinExistence type="predicted"/>
<keyword evidence="5" id="KW-1185">Reference proteome</keyword>
<gene>
    <name evidence="4" type="ORF">BDV98DRAFT_485906</name>
</gene>
<dbReference type="PANTHER" id="PTHR22847:SF637">
    <property type="entry name" value="WD REPEAT DOMAIN 5B"/>
    <property type="match status" value="1"/>
</dbReference>
<evidence type="ECO:0000313" key="5">
    <source>
        <dbReference type="Proteomes" id="UP000305067"/>
    </source>
</evidence>
<protein>
    <submittedName>
        <fullName evidence="4">Quinon protein alcohol dehydrogenase-like superfamily</fullName>
    </submittedName>
</protein>
<dbReference type="OrthoDB" id="2615105at2759"/>
<evidence type="ECO:0000256" key="2">
    <source>
        <dbReference type="ARBA" id="ARBA00022737"/>
    </source>
</evidence>
<accession>A0A5C3PZB2</accession>
<dbReference type="SMART" id="SM00320">
    <property type="entry name" value="WD40"/>
    <property type="match status" value="2"/>
</dbReference>
<dbReference type="InterPro" id="IPR001680">
    <property type="entry name" value="WD40_rpt"/>
</dbReference>
<dbReference type="SUPFAM" id="SSF50998">
    <property type="entry name" value="Quinoprotein alcohol dehydrogenase-like"/>
    <property type="match status" value="1"/>
</dbReference>
<dbReference type="GO" id="GO:0005634">
    <property type="term" value="C:nucleus"/>
    <property type="evidence" value="ECO:0007669"/>
    <property type="project" value="TreeGrafter"/>
</dbReference>
<reference evidence="4 5" key="1">
    <citation type="journal article" date="2019" name="Nat. Ecol. Evol.">
        <title>Megaphylogeny resolves global patterns of mushroom evolution.</title>
        <authorList>
            <person name="Varga T."/>
            <person name="Krizsan K."/>
            <person name="Foldi C."/>
            <person name="Dima B."/>
            <person name="Sanchez-Garcia M."/>
            <person name="Sanchez-Ramirez S."/>
            <person name="Szollosi G.J."/>
            <person name="Szarkandi J.G."/>
            <person name="Papp V."/>
            <person name="Albert L."/>
            <person name="Andreopoulos W."/>
            <person name="Angelini C."/>
            <person name="Antonin V."/>
            <person name="Barry K.W."/>
            <person name="Bougher N.L."/>
            <person name="Buchanan P."/>
            <person name="Buyck B."/>
            <person name="Bense V."/>
            <person name="Catcheside P."/>
            <person name="Chovatia M."/>
            <person name="Cooper J."/>
            <person name="Damon W."/>
            <person name="Desjardin D."/>
            <person name="Finy P."/>
            <person name="Geml J."/>
            <person name="Haridas S."/>
            <person name="Hughes K."/>
            <person name="Justo A."/>
            <person name="Karasinski D."/>
            <person name="Kautmanova I."/>
            <person name="Kiss B."/>
            <person name="Kocsube S."/>
            <person name="Kotiranta H."/>
            <person name="LaButti K.M."/>
            <person name="Lechner B.E."/>
            <person name="Liimatainen K."/>
            <person name="Lipzen A."/>
            <person name="Lukacs Z."/>
            <person name="Mihaltcheva S."/>
            <person name="Morgado L.N."/>
            <person name="Niskanen T."/>
            <person name="Noordeloos M.E."/>
            <person name="Ohm R.A."/>
            <person name="Ortiz-Santana B."/>
            <person name="Ovrebo C."/>
            <person name="Racz N."/>
            <person name="Riley R."/>
            <person name="Savchenko A."/>
            <person name="Shiryaev A."/>
            <person name="Soop K."/>
            <person name="Spirin V."/>
            <person name="Szebenyi C."/>
            <person name="Tomsovsky M."/>
            <person name="Tulloss R.E."/>
            <person name="Uehling J."/>
            <person name="Grigoriev I.V."/>
            <person name="Vagvolgyi C."/>
            <person name="Papp T."/>
            <person name="Martin F.M."/>
            <person name="Miettinen O."/>
            <person name="Hibbett D.S."/>
            <person name="Nagy L.G."/>
        </authorList>
    </citation>
    <scope>NUCLEOTIDE SEQUENCE [LARGE SCALE GENOMIC DNA]</scope>
    <source>
        <strain evidence="4 5">CBS 309.79</strain>
    </source>
</reference>
<sequence>VAFSPDGTRVVSGSGDNSVRIWDASTGEEKHKLDGHTSLVTSVAFSPDGTRVVCGLPAKDVHLWNTMTGK</sequence>
<feature type="repeat" description="WD" evidence="3">
    <location>
        <begin position="33"/>
        <end position="70"/>
    </location>
</feature>
<dbReference type="Proteomes" id="UP000305067">
    <property type="component" value="Unassembled WGS sequence"/>
</dbReference>
<feature type="non-terminal residue" evidence="4">
    <location>
        <position position="70"/>
    </location>
</feature>
<keyword evidence="1 3" id="KW-0853">WD repeat</keyword>
<dbReference type="STRING" id="1884261.A0A5C3PZB2"/>
<dbReference type="InterPro" id="IPR011047">
    <property type="entry name" value="Quinoprotein_ADH-like_sf"/>
</dbReference>
<name>A0A5C3PZB2_9AGAR</name>
<evidence type="ECO:0000313" key="4">
    <source>
        <dbReference type="EMBL" id="TFK95194.1"/>
    </source>
</evidence>
<dbReference type="GO" id="GO:1990234">
    <property type="term" value="C:transferase complex"/>
    <property type="evidence" value="ECO:0007669"/>
    <property type="project" value="UniProtKB-ARBA"/>
</dbReference>
<dbReference type="PROSITE" id="PS00678">
    <property type="entry name" value="WD_REPEATS_1"/>
    <property type="match status" value="1"/>
</dbReference>
<dbReference type="PROSITE" id="PS50294">
    <property type="entry name" value="WD_REPEATS_REGION"/>
    <property type="match status" value="2"/>
</dbReference>
<dbReference type="PANTHER" id="PTHR22847">
    <property type="entry name" value="WD40 REPEAT PROTEIN"/>
    <property type="match status" value="1"/>
</dbReference>
<evidence type="ECO:0000256" key="1">
    <source>
        <dbReference type="ARBA" id="ARBA00022574"/>
    </source>
</evidence>
<dbReference type="AlphaFoldDB" id="A0A5C3PZB2"/>
<dbReference type="PROSITE" id="PS50082">
    <property type="entry name" value="WD_REPEATS_2"/>
    <property type="match status" value="2"/>
</dbReference>
<dbReference type="Pfam" id="PF00400">
    <property type="entry name" value="WD40"/>
    <property type="match status" value="2"/>
</dbReference>
<dbReference type="InterPro" id="IPR019775">
    <property type="entry name" value="WD40_repeat_CS"/>
</dbReference>
<dbReference type="Gene3D" id="2.130.10.10">
    <property type="entry name" value="YVTN repeat-like/Quinoprotein amine dehydrogenase"/>
    <property type="match status" value="1"/>
</dbReference>
<dbReference type="EMBL" id="ML178911">
    <property type="protein sequence ID" value="TFK95194.1"/>
    <property type="molecule type" value="Genomic_DNA"/>
</dbReference>